<reference evidence="17 18" key="1">
    <citation type="submission" date="2017-09" db="EMBL/GenBank/DDBJ databases">
        <title>Complete Genome Sequences of Two Strains of the Meat Spoilage Bacterium Brochothrix thermosphacta Isolated from Ground Chicken.</title>
        <authorList>
            <person name="Paoli G.C."/>
            <person name="Wijey C."/>
            <person name="Chen C.-Y."/>
            <person name="Nguyen L."/>
            <person name="Yan X."/>
            <person name="Irwin P.L."/>
        </authorList>
    </citation>
    <scope>NUCLEOTIDE SEQUENCE [LARGE SCALE GENOMIC DNA]</scope>
    <source>
        <strain evidence="17 18">BI</strain>
    </source>
</reference>
<feature type="binding site" evidence="15">
    <location>
        <begin position="29"/>
        <end position="33"/>
    </location>
    <ligand>
        <name>NAD(+)</name>
        <dbReference type="ChEBI" id="CHEBI:57540"/>
    </ligand>
</feature>
<feature type="binding site" evidence="15">
    <location>
        <begin position="78"/>
        <end position="79"/>
    </location>
    <ligand>
        <name>NAD(+)</name>
        <dbReference type="ChEBI" id="CHEBI:57540"/>
    </ligand>
</feature>
<gene>
    <name evidence="15 17" type="primary">ligA</name>
    <name evidence="17" type="ORF">CNY62_09075</name>
</gene>
<evidence type="ECO:0000256" key="4">
    <source>
        <dbReference type="ARBA" id="ARBA00022598"/>
    </source>
</evidence>
<keyword evidence="18" id="KW-1185">Reference proteome</keyword>
<dbReference type="GO" id="GO:0003677">
    <property type="term" value="F:DNA binding"/>
    <property type="evidence" value="ECO:0007669"/>
    <property type="project" value="InterPro"/>
</dbReference>
<evidence type="ECO:0000256" key="2">
    <source>
        <dbReference type="ARBA" id="ARBA00012722"/>
    </source>
</evidence>
<dbReference type="GO" id="GO:0046872">
    <property type="term" value="F:metal ion binding"/>
    <property type="evidence" value="ECO:0007669"/>
    <property type="project" value="UniProtKB-KW"/>
</dbReference>
<feature type="binding site" evidence="15">
    <location>
        <position position="306"/>
    </location>
    <ligand>
        <name>NAD(+)</name>
        <dbReference type="ChEBI" id="CHEBI:57540"/>
    </ligand>
</feature>
<feature type="binding site" evidence="15">
    <location>
        <position position="132"/>
    </location>
    <ligand>
        <name>NAD(+)</name>
        <dbReference type="ChEBI" id="CHEBI:57540"/>
    </ligand>
</feature>
<protein>
    <recommendedName>
        <fullName evidence="3 15">DNA ligase</fullName>
        <ecNumber evidence="2 15">6.5.1.2</ecNumber>
    </recommendedName>
    <alternativeName>
        <fullName evidence="15">Polydeoxyribonucleotide synthase [NAD(+)]</fullName>
    </alternativeName>
</protein>
<dbReference type="Gene3D" id="6.20.10.30">
    <property type="match status" value="1"/>
</dbReference>
<dbReference type="InterPro" id="IPR004150">
    <property type="entry name" value="NAD_DNA_ligase_OB"/>
</dbReference>
<comment type="catalytic activity">
    <reaction evidence="13 15">
        <text>NAD(+) + (deoxyribonucleotide)n-3'-hydroxyl + 5'-phospho-(deoxyribonucleotide)m = (deoxyribonucleotide)n+m + AMP + beta-nicotinamide D-nucleotide.</text>
        <dbReference type="EC" id="6.5.1.2"/>
    </reaction>
</comment>
<sequence length="670" mass="74469">MNERLDELKQRLHELSYAYYVLDNPVAEDGEYDALYAELVTIETAHPELVTEDSPTQRIGGVVLDKFEKVPHDVPMLSMGDVFNEEEIRQFDQRVRKELEVDQVDYTVELKIDGLALSLKFEEGRLVQGATRGNGTIGENITANVKTIRSVPLKLREPLTIEIRGEAYMPKRSFAKLNESREEEGLALFANPRNAAAGSLRQLDTKIAASRNLDTFLYAVANPSVLNVERHSEMLAAIEKIGCHVNNEFKVVHSIEGVMEYIAKWTEKRNQLPYDIDGIVIKVDRFDYQRQLGATVKVPRWMIAYKFPAEEQSTRLIDIELSIGRTGVVTPTAILNPVQLAGTTVQRASLHNADYINGKDIRINDEVIVKKAGDIIPEVVRVLIEKRPADSEPYVMPTHCPSCESELVRLDDEVALRCINPKCGAQIREGLIHFASRNAMNIEGLGDKVVSQLHEHHLIADVADLYKLQMEDLLPLERMGEKSATKLLAAIETSKANSLEMLLFGLGIRHVGAKAAKSLAQHFGEIEALQTATVEELISIDDVGGIMADSIVTYFSNPQVVELIEELRQVNVNLTYTGPSLANKSADELVFNGQTVVLTGKLEHMTRNEAQLLIESLGGKVTGSVSKKTDVVVAGTDAGSKRTKAESLQIPIWSEADLRVYLKDEGDQKL</sequence>
<keyword evidence="12 15" id="KW-0464">Manganese</keyword>
<evidence type="ECO:0000256" key="5">
    <source>
        <dbReference type="ARBA" id="ARBA00022705"/>
    </source>
</evidence>
<dbReference type="Gene3D" id="1.10.287.610">
    <property type="entry name" value="Helix hairpin bin"/>
    <property type="match status" value="1"/>
</dbReference>
<evidence type="ECO:0000256" key="13">
    <source>
        <dbReference type="ARBA" id="ARBA00034005"/>
    </source>
</evidence>
<comment type="function">
    <text evidence="1 15">DNA ligase that catalyzes the formation of phosphodiester linkages between 5'-phosphoryl and 3'-hydroxyl groups in double-stranded DNA using NAD as a coenzyme and as the energy source for the reaction. It is essential for DNA replication and repair of damaged DNA.</text>
</comment>
<dbReference type="SMART" id="SM00292">
    <property type="entry name" value="BRCT"/>
    <property type="match status" value="1"/>
</dbReference>
<keyword evidence="9 15" id="KW-0460">Magnesium</keyword>
<evidence type="ECO:0000256" key="15">
    <source>
        <dbReference type="HAMAP-Rule" id="MF_01588"/>
    </source>
</evidence>
<dbReference type="EC" id="6.5.1.2" evidence="2 15"/>
<dbReference type="FunFam" id="2.40.50.140:FF:000012">
    <property type="entry name" value="DNA ligase"/>
    <property type="match status" value="1"/>
</dbReference>
<evidence type="ECO:0000256" key="12">
    <source>
        <dbReference type="ARBA" id="ARBA00023211"/>
    </source>
</evidence>
<feature type="binding site" evidence="15">
    <location>
        <position position="109"/>
    </location>
    <ligand>
        <name>NAD(+)</name>
        <dbReference type="ChEBI" id="CHEBI:57540"/>
    </ligand>
</feature>
<dbReference type="Gene3D" id="1.10.150.20">
    <property type="entry name" value="5' to 3' exonuclease, C-terminal subdomain"/>
    <property type="match status" value="2"/>
</dbReference>
<dbReference type="Proteomes" id="UP000243591">
    <property type="component" value="Chromosome"/>
</dbReference>
<dbReference type="SUPFAM" id="SSF52113">
    <property type="entry name" value="BRCT domain"/>
    <property type="match status" value="1"/>
</dbReference>
<dbReference type="NCBIfam" id="TIGR00575">
    <property type="entry name" value="dnlj"/>
    <property type="match status" value="1"/>
</dbReference>
<dbReference type="Pfam" id="PF00533">
    <property type="entry name" value="BRCT"/>
    <property type="match status" value="1"/>
</dbReference>
<dbReference type="Pfam" id="PF03119">
    <property type="entry name" value="DNA_ligase_ZBD"/>
    <property type="match status" value="1"/>
</dbReference>
<keyword evidence="6 15" id="KW-0479">Metal-binding</keyword>
<dbReference type="InterPro" id="IPR004149">
    <property type="entry name" value="Znf_DNAligase_C4"/>
</dbReference>
<comment type="similarity">
    <text evidence="14 15">Belongs to the NAD-dependent DNA ligase family. LigA subfamily.</text>
</comment>
<dbReference type="SUPFAM" id="SSF50249">
    <property type="entry name" value="Nucleic acid-binding proteins"/>
    <property type="match status" value="1"/>
</dbReference>
<evidence type="ECO:0000256" key="9">
    <source>
        <dbReference type="ARBA" id="ARBA00022842"/>
    </source>
</evidence>
<dbReference type="FunFam" id="1.10.150.20:FF:000006">
    <property type="entry name" value="DNA ligase"/>
    <property type="match status" value="1"/>
</dbReference>
<evidence type="ECO:0000313" key="17">
    <source>
        <dbReference type="EMBL" id="ATF26528.1"/>
    </source>
</evidence>
<keyword evidence="4 15" id="KW-0436">Ligase</keyword>
<dbReference type="AlphaFoldDB" id="A0A1D2LXL3"/>
<keyword evidence="7 15" id="KW-0227">DNA damage</keyword>
<feature type="binding site" evidence="15">
    <location>
        <position position="418"/>
    </location>
    <ligand>
        <name>Zn(2+)</name>
        <dbReference type="ChEBI" id="CHEBI:29105"/>
    </ligand>
</feature>
<dbReference type="Pfam" id="PF12826">
    <property type="entry name" value="HHH_2"/>
    <property type="match status" value="1"/>
</dbReference>
<evidence type="ECO:0000256" key="14">
    <source>
        <dbReference type="ARBA" id="ARBA00060881"/>
    </source>
</evidence>
<dbReference type="Pfam" id="PF03120">
    <property type="entry name" value="OB_DNA_ligase"/>
    <property type="match status" value="1"/>
</dbReference>
<organism evidence="17 18">
    <name type="scientific">Brochothrix thermosphacta</name>
    <name type="common">Microbacterium thermosphactum</name>
    <dbReference type="NCBI Taxonomy" id="2756"/>
    <lineage>
        <taxon>Bacteria</taxon>
        <taxon>Bacillati</taxon>
        <taxon>Bacillota</taxon>
        <taxon>Bacilli</taxon>
        <taxon>Bacillales</taxon>
        <taxon>Listeriaceae</taxon>
        <taxon>Brochothrix</taxon>
    </lineage>
</organism>
<evidence type="ECO:0000256" key="1">
    <source>
        <dbReference type="ARBA" id="ARBA00004067"/>
    </source>
</evidence>
<accession>A0A1D2LXL3</accession>
<feature type="active site" description="N6-AMP-lysine intermediate" evidence="15">
    <location>
        <position position="111"/>
    </location>
</feature>
<dbReference type="GO" id="GO:0006260">
    <property type="term" value="P:DNA replication"/>
    <property type="evidence" value="ECO:0007669"/>
    <property type="project" value="UniProtKB-KW"/>
</dbReference>
<dbReference type="EMBL" id="CP023483">
    <property type="protein sequence ID" value="ATF26528.1"/>
    <property type="molecule type" value="Genomic_DNA"/>
</dbReference>
<dbReference type="SMART" id="SM00278">
    <property type="entry name" value="HhH1"/>
    <property type="match status" value="3"/>
</dbReference>
<dbReference type="InterPro" id="IPR013839">
    <property type="entry name" value="DNAligase_adenylation"/>
</dbReference>
<dbReference type="PANTHER" id="PTHR23389:SF9">
    <property type="entry name" value="DNA LIGASE"/>
    <property type="match status" value="1"/>
</dbReference>
<feature type="domain" description="BRCT" evidence="16">
    <location>
        <begin position="586"/>
        <end position="652"/>
    </location>
</feature>
<dbReference type="PROSITE" id="PS50172">
    <property type="entry name" value="BRCT"/>
    <property type="match status" value="1"/>
</dbReference>
<dbReference type="Gene3D" id="3.40.50.10190">
    <property type="entry name" value="BRCT domain"/>
    <property type="match status" value="1"/>
</dbReference>
<dbReference type="STRING" id="2756.BFR44_08225"/>
<dbReference type="PIRSF" id="PIRSF001604">
    <property type="entry name" value="LigA"/>
    <property type="match status" value="1"/>
</dbReference>
<dbReference type="GO" id="GO:0006281">
    <property type="term" value="P:DNA repair"/>
    <property type="evidence" value="ECO:0007669"/>
    <property type="project" value="UniProtKB-KW"/>
</dbReference>
<dbReference type="InterPro" id="IPR013840">
    <property type="entry name" value="DNAligase_N"/>
</dbReference>
<keyword evidence="8 15" id="KW-0862">Zinc</keyword>
<dbReference type="PANTHER" id="PTHR23389">
    <property type="entry name" value="CHROMOSOME TRANSMISSION FIDELITY FACTOR 18"/>
    <property type="match status" value="1"/>
</dbReference>
<evidence type="ECO:0000256" key="7">
    <source>
        <dbReference type="ARBA" id="ARBA00022763"/>
    </source>
</evidence>
<evidence type="ECO:0000259" key="16">
    <source>
        <dbReference type="PROSITE" id="PS50172"/>
    </source>
</evidence>
<dbReference type="Gene3D" id="2.40.50.140">
    <property type="entry name" value="Nucleic acid-binding proteins"/>
    <property type="match status" value="1"/>
</dbReference>
<feature type="binding site" evidence="15">
    <location>
        <position position="282"/>
    </location>
    <ligand>
        <name>NAD(+)</name>
        <dbReference type="ChEBI" id="CHEBI:57540"/>
    </ligand>
</feature>
<dbReference type="FunFam" id="3.30.470.30:FF:000001">
    <property type="entry name" value="DNA ligase"/>
    <property type="match status" value="1"/>
</dbReference>
<dbReference type="GO" id="GO:0003911">
    <property type="term" value="F:DNA ligase (NAD+) activity"/>
    <property type="evidence" value="ECO:0007669"/>
    <property type="project" value="UniProtKB-UniRule"/>
</dbReference>
<evidence type="ECO:0000313" key="18">
    <source>
        <dbReference type="Proteomes" id="UP000243591"/>
    </source>
</evidence>
<comment type="cofactor">
    <cofactor evidence="15">
        <name>Mg(2+)</name>
        <dbReference type="ChEBI" id="CHEBI:18420"/>
    </cofactor>
    <cofactor evidence="15">
        <name>Mn(2+)</name>
        <dbReference type="ChEBI" id="CHEBI:29035"/>
    </cofactor>
</comment>
<dbReference type="FunFam" id="1.10.150.20:FF:000007">
    <property type="entry name" value="DNA ligase"/>
    <property type="match status" value="1"/>
</dbReference>
<evidence type="ECO:0000256" key="3">
    <source>
        <dbReference type="ARBA" id="ARBA00013308"/>
    </source>
</evidence>
<feature type="binding site" evidence="15">
    <location>
        <position position="403"/>
    </location>
    <ligand>
        <name>Zn(2+)</name>
        <dbReference type="ChEBI" id="CHEBI:29105"/>
    </ligand>
</feature>
<dbReference type="RefSeq" id="WP_069125113.1">
    <property type="nucleotide sequence ID" value="NZ_CP023483.1"/>
</dbReference>
<dbReference type="SUPFAM" id="SSF56091">
    <property type="entry name" value="DNA ligase/mRNA capping enzyme, catalytic domain"/>
    <property type="match status" value="1"/>
</dbReference>
<dbReference type="NCBIfam" id="NF005932">
    <property type="entry name" value="PRK07956.1"/>
    <property type="match status" value="1"/>
</dbReference>
<dbReference type="InterPro" id="IPR041663">
    <property type="entry name" value="DisA/LigA_HHH"/>
</dbReference>
<evidence type="ECO:0000256" key="10">
    <source>
        <dbReference type="ARBA" id="ARBA00023027"/>
    </source>
</evidence>
<dbReference type="InterPro" id="IPR033136">
    <property type="entry name" value="DNA_ligase_CS"/>
</dbReference>
<dbReference type="InterPro" id="IPR003583">
    <property type="entry name" value="Hlx-hairpin-Hlx_DNA-bd_motif"/>
</dbReference>
<keyword evidence="11 15" id="KW-0234">DNA repair</keyword>
<keyword evidence="5 15" id="KW-0235">DNA replication</keyword>
<dbReference type="Gene3D" id="3.30.470.30">
    <property type="entry name" value="DNA ligase/mRNA capping enzyme"/>
    <property type="match status" value="1"/>
</dbReference>
<name>A0A1D2LXL3_BROTH</name>
<evidence type="ECO:0000256" key="6">
    <source>
        <dbReference type="ARBA" id="ARBA00022723"/>
    </source>
</evidence>
<dbReference type="Pfam" id="PF01653">
    <property type="entry name" value="DNA_ligase_aden"/>
    <property type="match status" value="1"/>
</dbReference>
<dbReference type="SMART" id="SM00532">
    <property type="entry name" value="LIGANc"/>
    <property type="match status" value="1"/>
</dbReference>
<evidence type="ECO:0000256" key="11">
    <source>
        <dbReference type="ARBA" id="ARBA00023204"/>
    </source>
</evidence>
<dbReference type="InterPro" id="IPR010994">
    <property type="entry name" value="RuvA_2-like"/>
</dbReference>
<dbReference type="InterPro" id="IPR001679">
    <property type="entry name" value="DNA_ligase"/>
</dbReference>
<keyword evidence="10 15" id="KW-0520">NAD</keyword>
<evidence type="ECO:0000256" key="8">
    <source>
        <dbReference type="ARBA" id="ARBA00022833"/>
    </source>
</evidence>
<feature type="binding site" evidence="15">
    <location>
        <position position="400"/>
    </location>
    <ligand>
        <name>Zn(2+)</name>
        <dbReference type="ChEBI" id="CHEBI:29105"/>
    </ligand>
</feature>
<dbReference type="GO" id="GO:0005829">
    <property type="term" value="C:cytosol"/>
    <property type="evidence" value="ECO:0007669"/>
    <property type="project" value="TreeGrafter"/>
</dbReference>
<dbReference type="HAMAP" id="MF_01588">
    <property type="entry name" value="DNA_ligase_A"/>
    <property type="match status" value="1"/>
</dbReference>
<dbReference type="InterPro" id="IPR012340">
    <property type="entry name" value="NA-bd_OB-fold"/>
</dbReference>
<dbReference type="PROSITE" id="PS01056">
    <property type="entry name" value="DNA_LIGASE_N2"/>
    <property type="match status" value="1"/>
</dbReference>
<dbReference type="CDD" id="cd17748">
    <property type="entry name" value="BRCT_DNA_ligase_like"/>
    <property type="match status" value="1"/>
</dbReference>
<dbReference type="InterPro" id="IPR036420">
    <property type="entry name" value="BRCT_dom_sf"/>
</dbReference>
<proteinExistence type="inferred from homology"/>
<feature type="binding site" evidence="15">
    <location>
        <position position="423"/>
    </location>
    <ligand>
        <name>Zn(2+)</name>
        <dbReference type="ChEBI" id="CHEBI:29105"/>
    </ligand>
</feature>
<dbReference type="InterPro" id="IPR001357">
    <property type="entry name" value="BRCT_dom"/>
</dbReference>
<dbReference type="CDD" id="cd00114">
    <property type="entry name" value="LIGANc"/>
    <property type="match status" value="1"/>
</dbReference>
<dbReference type="SUPFAM" id="SSF47781">
    <property type="entry name" value="RuvA domain 2-like"/>
    <property type="match status" value="1"/>
</dbReference>
<dbReference type="KEGG" id="bths:CNY62_09075"/>
<dbReference type="OrthoDB" id="9759736at2"/>
<feature type="binding site" evidence="15">
    <location>
        <position position="166"/>
    </location>
    <ligand>
        <name>NAD(+)</name>
        <dbReference type="ChEBI" id="CHEBI:57540"/>
    </ligand>
</feature>